<evidence type="ECO:0000313" key="3">
    <source>
        <dbReference type="EMBL" id="KAL3652112.1"/>
    </source>
</evidence>
<evidence type="ECO:0000259" key="2">
    <source>
        <dbReference type="Pfam" id="PF08646"/>
    </source>
</evidence>
<evidence type="ECO:0000259" key="1">
    <source>
        <dbReference type="Pfam" id="PF02721"/>
    </source>
</evidence>
<reference evidence="4" key="1">
    <citation type="journal article" date="2024" name="IScience">
        <title>Strigolactones Initiate the Formation of Haustorium-like Structures in Castilleja.</title>
        <authorList>
            <person name="Buerger M."/>
            <person name="Peterson D."/>
            <person name="Chory J."/>
        </authorList>
    </citation>
    <scope>NUCLEOTIDE SEQUENCE [LARGE SCALE GENOMIC DNA]</scope>
</reference>
<dbReference type="PANTHER" id="PTHR47165">
    <property type="entry name" value="OS03G0429900 PROTEIN"/>
    <property type="match status" value="1"/>
</dbReference>
<gene>
    <name evidence="3" type="ORF">CASFOL_001793</name>
</gene>
<dbReference type="Pfam" id="PF08646">
    <property type="entry name" value="Rep_fac-A_C"/>
    <property type="match status" value="1"/>
</dbReference>
<organism evidence="3 4">
    <name type="scientific">Castilleja foliolosa</name>
    <dbReference type="NCBI Taxonomy" id="1961234"/>
    <lineage>
        <taxon>Eukaryota</taxon>
        <taxon>Viridiplantae</taxon>
        <taxon>Streptophyta</taxon>
        <taxon>Embryophyta</taxon>
        <taxon>Tracheophyta</taxon>
        <taxon>Spermatophyta</taxon>
        <taxon>Magnoliopsida</taxon>
        <taxon>eudicotyledons</taxon>
        <taxon>Gunneridae</taxon>
        <taxon>Pentapetalae</taxon>
        <taxon>asterids</taxon>
        <taxon>lamiids</taxon>
        <taxon>Lamiales</taxon>
        <taxon>Orobanchaceae</taxon>
        <taxon>Pedicularideae</taxon>
        <taxon>Castillejinae</taxon>
        <taxon>Castilleja</taxon>
    </lineage>
</organism>
<name>A0ABD3ECT1_9LAMI</name>
<keyword evidence="4" id="KW-1185">Reference proteome</keyword>
<dbReference type="InterPro" id="IPR003871">
    <property type="entry name" value="RFA1B/D_OB_1st"/>
</dbReference>
<dbReference type="SUPFAM" id="SSF50249">
    <property type="entry name" value="Nucleic acid-binding proteins"/>
    <property type="match status" value="3"/>
</dbReference>
<dbReference type="Proteomes" id="UP001632038">
    <property type="component" value="Unassembled WGS sequence"/>
</dbReference>
<sequence length="542" mass="62117">MTSSYSVSLSVYVNISDLEPGKSELGLKVRVIRCYRQPSPYKTDPHGTLEMILHDEIEDRIHATIDFGVFKSKKIDIIEGGLYRIKLFMVAHDMTKYKSTTNRFKLRLTNQTSICAFQDPDFPSSMYRFRDLFEISNDISVDNFQLLDVIGRVVSFQKPTSVPKLSTKRMDFRIADTENRELGCSLWSEYIDPVLAIFEKDDPRPIIICIQFGKITRIYDEIKVSNTFHITKVTVNGDSDVFHNFLNRMTPDVTANQNNLVAEEFNDVLALFKNSFADVRKISDITDVQQENKFWVDATIAQIETKGDLWYPSCRNCFKKMPLDPRNRRCFICGEENFSENSRYKIEVLVADSSGCANMLMWDGQCLTLIGKSAKYIKQLNERSGRVIPQEITDSMVERRVLFEVKTPANKSNRDVPQFTVSRVVVDEEIFEMYALNYTPSKGSTTNCKNKVDVADNEVCSRLSKGKEKVDCEDELENETDIDANTNQLDGKDIANSDQNLEDESEDCVDDVSLKDLKEKKSSGYDAKYTSKNKKLKMKHPI</sequence>
<protein>
    <recommendedName>
        <fullName evidence="5">Replication factor A C-terminal domain-containing protein</fullName>
    </recommendedName>
</protein>
<feature type="domain" description="Replication factor A C-terminal" evidence="2">
    <location>
        <begin position="295"/>
        <end position="413"/>
    </location>
</feature>
<dbReference type="AlphaFoldDB" id="A0ABD3ECT1"/>
<dbReference type="PANTHER" id="PTHR47165:SF4">
    <property type="entry name" value="OS03G0429900 PROTEIN"/>
    <property type="match status" value="1"/>
</dbReference>
<dbReference type="CDD" id="cd04481">
    <property type="entry name" value="RPA1_DBD_B_like"/>
    <property type="match status" value="1"/>
</dbReference>
<proteinExistence type="predicted"/>
<accession>A0ABD3ECT1</accession>
<dbReference type="Gene3D" id="2.40.50.140">
    <property type="entry name" value="Nucleic acid-binding proteins"/>
    <property type="match status" value="3"/>
</dbReference>
<dbReference type="Pfam" id="PF02721">
    <property type="entry name" value="DUF223"/>
    <property type="match status" value="1"/>
</dbReference>
<dbReference type="CDD" id="cd04480">
    <property type="entry name" value="RPA1_DBD_A_like"/>
    <property type="match status" value="1"/>
</dbReference>
<dbReference type="InterPro" id="IPR013955">
    <property type="entry name" value="Rep_factor-A_C"/>
</dbReference>
<dbReference type="EMBL" id="JAVIJP010000005">
    <property type="protein sequence ID" value="KAL3652112.1"/>
    <property type="molecule type" value="Genomic_DNA"/>
</dbReference>
<feature type="domain" description="Replication protein A 70 kDa DNA-binding subunit B/D first OB fold" evidence="1">
    <location>
        <begin position="12"/>
        <end position="114"/>
    </location>
</feature>
<comment type="caution">
    <text evidence="3">The sequence shown here is derived from an EMBL/GenBank/DDBJ whole genome shotgun (WGS) entry which is preliminary data.</text>
</comment>
<evidence type="ECO:0000313" key="4">
    <source>
        <dbReference type="Proteomes" id="UP001632038"/>
    </source>
</evidence>
<dbReference type="InterPro" id="IPR012340">
    <property type="entry name" value="NA-bd_OB-fold"/>
</dbReference>
<evidence type="ECO:0008006" key="5">
    <source>
        <dbReference type="Google" id="ProtNLM"/>
    </source>
</evidence>